<evidence type="ECO:0000256" key="2">
    <source>
        <dbReference type="SAM" id="SignalP"/>
    </source>
</evidence>
<dbReference type="RefSeq" id="WP_204040732.1">
    <property type="nucleotide sequence ID" value="NZ_BOOA01000014.1"/>
</dbReference>
<keyword evidence="2" id="KW-0732">Signal</keyword>
<name>A0A919UJD4_9ACTN</name>
<evidence type="ECO:0000313" key="4">
    <source>
        <dbReference type="Proteomes" id="UP000640052"/>
    </source>
</evidence>
<reference evidence="3" key="1">
    <citation type="submission" date="2021-01" db="EMBL/GenBank/DDBJ databases">
        <title>Whole genome shotgun sequence of Acrocarpospora phusangensis NBRC 108782.</title>
        <authorList>
            <person name="Komaki H."/>
            <person name="Tamura T."/>
        </authorList>
    </citation>
    <scope>NUCLEOTIDE SEQUENCE</scope>
    <source>
        <strain evidence="3">NBRC 108782</strain>
    </source>
</reference>
<feature type="compositionally biased region" description="Low complexity" evidence="1">
    <location>
        <begin position="73"/>
        <end position="83"/>
    </location>
</feature>
<organism evidence="3 4">
    <name type="scientific">Acrocarpospora phusangensis</name>
    <dbReference type="NCBI Taxonomy" id="1070424"/>
    <lineage>
        <taxon>Bacteria</taxon>
        <taxon>Bacillati</taxon>
        <taxon>Actinomycetota</taxon>
        <taxon>Actinomycetes</taxon>
        <taxon>Streptosporangiales</taxon>
        <taxon>Streptosporangiaceae</taxon>
        <taxon>Acrocarpospora</taxon>
    </lineage>
</organism>
<dbReference type="Proteomes" id="UP000640052">
    <property type="component" value="Unassembled WGS sequence"/>
</dbReference>
<dbReference type="Gene3D" id="1.20.5.320">
    <property type="entry name" value="6-Phosphogluconate Dehydrogenase, domain 3"/>
    <property type="match status" value="1"/>
</dbReference>
<evidence type="ECO:0000313" key="3">
    <source>
        <dbReference type="EMBL" id="GIH23959.1"/>
    </source>
</evidence>
<comment type="caution">
    <text evidence="3">The sequence shown here is derived from an EMBL/GenBank/DDBJ whole genome shotgun (WGS) entry which is preliminary data.</text>
</comment>
<accession>A0A919UJD4</accession>
<proteinExistence type="predicted"/>
<dbReference type="AlphaFoldDB" id="A0A919UJD4"/>
<protein>
    <submittedName>
        <fullName evidence="3">Uncharacterized protein</fullName>
    </submittedName>
</protein>
<feature type="chain" id="PRO_5037481320" evidence="2">
    <location>
        <begin position="27"/>
        <end position="233"/>
    </location>
</feature>
<evidence type="ECO:0000256" key="1">
    <source>
        <dbReference type="SAM" id="MobiDB-lite"/>
    </source>
</evidence>
<feature type="signal peptide" evidence="2">
    <location>
        <begin position="1"/>
        <end position="26"/>
    </location>
</feature>
<gene>
    <name evidence="3" type="ORF">Aph01nite_22690</name>
</gene>
<dbReference type="EMBL" id="BOOA01000014">
    <property type="protein sequence ID" value="GIH23959.1"/>
    <property type="molecule type" value="Genomic_DNA"/>
</dbReference>
<sequence>MNGRKRVLAAGVLIGLVAGASGMAVAAVDTVPIKACVNSTGGVRILTDTGTPTPGAAKPGECKSDETFLWWNQTGPAGATGPAGPQGPQGPQGVRGPKGDPGPASGQVYYDTGEGVLAGVEEIARLDPLPAGDYLVQGDLRYNGGDEKYGVRCDLQVTNGTVYLRDGGAGQHGQVHTPGEFYGAMAFQDAVTLTQPGSIVMECYQYWSGGPDDVHVLFASLSATATPKLTTYS</sequence>
<keyword evidence="4" id="KW-1185">Reference proteome</keyword>
<feature type="region of interest" description="Disordered" evidence="1">
    <location>
        <begin position="72"/>
        <end position="110"/>
    </location>
</feature>